<feature type="non-terminal residue" evidence="2">
    <location>
        <position position="152"/>
    </location>
</feature>
<feature type="region of interest" description="Disordered" evidence="1">
    <location>
        <begin position="24"/>
        <end position="130"/>
    </location>
</feature>
<keyword evidence="2" id="KW-0456">Lyase</keyword>
<dbReference type="AlphaFoldDB" id="A0A6J4JBC5"/>
<organism evidence="2">
    <name type="scientific">uncultured Acidimicrobiales bacterium</name>
    <dbReference type="NCBI Taxonomy" id="310071"/>
    <lineage>
        <taxon>Bacteria</taxon>
        <taxon>Bacillati</taxon>
        <taxon>Actinomycetota</taxon>
        <taxon>Acidimicrobiia</taxon>
        <taxon>Acidimicrobiales</taxon>
        <taxon>environmental samples</taxon>
    </lineage>
</organism>
<gene>
    <name evidence="2" type="ORF">AVDCRST_MAG76-3472</name>
</gene>
<name>A0A6J4JBC5_9ACTN</name>
<feature type="non-terminal residue" evidence="2">
    <location>
        <position position="1"/>
    </location>
</feature>
<proteinExistence type="predicted"/>
<dbReference type="EMBL" id="CADCSZ010000203">
    <property type="protein sequence ID" value="CAA9271846.1"/>
    <property type="molecule type" value="Genomic_DNA"/>
</dbReference>
<dbReference type="EC" id="4.4.1.5" evidence="2"/>
<feature type="compositionally biased region" description="Basic and acidic residues" evidence="1">
    <location>
        <begin position="49"/>
        <end position="70"/>
    </location>
</feature>
<accession>A0A6J4JBC5</accession>
<sequence>VPCPARSQRHQPRRRDRVLHQALLHRARQGPTRVRQLRGGRPAAQAGSDRGRGRRDAEPPRSRGRLDRGGGRRVRSPVGRRPGHRRGVGCLLLRRAGEGLGGRPGRRAVGGVHGPGRCRAPAGPSAQRRARPGQRLLLHRLGGSRGRARLLL</sequence>
<evidence type="ECO:0000256" key="1">
    <source>
        <dbReference type="SAM" id="MobiDB-lite"/>
    </source>
</evidence>
<reference evidence="2" key="1">
    <citation type="submission" date="2020-02" db="EMBL/GenBank/DDBJ databases">
        <authorList>
            <person name="Meier V. D."/>
        </authorList>
    </citation>
    <scope>NUCLEOTIDE SEQUENCE</scope>
    <source>
        <strain evidence="2">AVDCRST_MAG76</strain>
    </source>
</reference>
<protein>
    <submittedName>
        <fullName evidence="2">Lactoylglutathione lyase @ Cadmium-induced protein CadI</fullName>
        <ecNumber evidence="2">4.4.1.5</ecNumber>
    </submittedName>
</protein>
<dbReference type="GO" id="GO:0004462">
    <property type="term" value="F:lactoylglutathione lyase activity"/>
    <property type="evidence" value="ECO:0007669"/>
    <property type="project" value="UniProtKB-EC"/>
</dbReference>
<evidence type="ECO:0000313" key="2">
    <source>
        <dbReference type="EMBL" id="CAA9271846.1"/>
    </source>
</evidence>